<protein>
    <submittedName>
        <fullName evidence="1">Uncharacterized protein</fullName>
    </submittedName>
</protein>
<comment type="caution">
    <text evidence="1">The sequence shown here is derived from an EMBL/GenBank/DDBJ whole genome shotgun (WGS) entry which is preliminary data.</text>
</comment>
<reference evidence="1" key="1">
    <citation type="submission" date="2021-02" db="EMBL/GenBank/DDBJ databases">
        <authorList>
            <person name="Nowell W R."/>
        </authorList>
    </citation>
    <scope>NUCLEOTIDE SEQUENCE</scope>
</reference>
<sequence length="82" mass="9451">MFTDDSPDIKKYSFDKIIDKIVVGPNQLMQTLRRCILNVLKQPVETLNKLGIIYQKSPEYVTHGSIIMTMKRIAKDKPTNLN</sequence>
<name>A0A8S3JSD1_9BILA</name>
<evidence type="ECO:0000313" key="1">
    <source>
        <dbReference type="EMBL" id="CAF5221679.1"/>
    </source>
</evidence>
<gene>
    <name evidence="1" type="ORF">SMN809_LOCUS82481</name>
</gene>
<accession>A0A8S3JSD1</accession>
<dbReference type="Proteomes" id="UP000676336">
    <property type="component" value="Unassembled WGS sequence"/>
</dbReference>
<evidence type="ECO:0000313" key="2">
    <source>
        <dbReference type="Proteomes" id="UP000676336"/>
    </source>
</evidence>
<feature type="non-terminal residue" evidence="1">
    <location>
        <position position="82"/>
    </location>
</feature>
<organism evidence="1 2">
    <name type="scientific">Rotaria magnacalcarata</name>
    <dbReference type="NCBI Taxonomy" id="392030"/>
    <lineage>
        <taxon>Eukaryota</taxon>
        <taxon>Metazoa</taxon>
        <taxon>Spiralia</taxon>
        <taxon>Gnathifera</taxon>
        <taxon>Rotifera</taxon>
        <taxon>Eurotatoria</taxon>
        <taxon>Bdelloidea</taxon>
        <taxon>Philodinida</taxon>
        <taxon>Philodinidae</taxon>
        <taxon>Rotaria</taxon>
    </lineage>
</organism>
<proteinExistence type="predicted"/>
<dbReference type="AlphaFoldDB" id="A0A8S3JSD1"/>
<dbReference type="EMBL" id="CAJOBI010351810">
    <property type="protein sequence ID" value="CAF5221679.1"/>
    <property type="molecule type" value="Genomic_DNA"/>
</dbReference>